<keyword evidence="2" id="KW-1185">Reference proteome</keyword>
<dbReference type="Proteomes" id="UP000648482">
    <property type="component" value="Unassembled WGS sequence"/>
</dbReference>
<organism evidence="1 2">
    <name type="scientific">Pseudoalteromonas aliena SW19</name>
    <dbReference type="NCBI Taxonomy" id="1314866"/>
    <lineage>
        <taxon>Bacteria</taxon>
        <taxon>Pseudomonadati</taxon>
        <taxon>Pseudomonadota</taxon>
        <taxon>Gammaproteobacteria</taxon>
        <taxon>Alteromonadales</taxon>
        <taxon>Pseudoalteromonadaceae</taxon>
        <taxon>Pseudoalteromonas</taxon>
    </lineage>
</organism>
<dbReference type="RefSeq" id="WP_193155433.1">
    <property type="nucleotide sequence ID" value="NZ_AQGU01000025.1"/>
</dbReference>
<comment type="caution">
    <text evidence="1">The sequence shown here is derived from an EMBL/GenBank/DDBJ whole genome shotgun (WGS) entry which is preliminary data.</text>
</comment>
<evidence type="ECO:0000313" key="2">
    <source>
        <dbReference type="Proteomes" id="UP000648482"/>
    </source>
</evidence>
<gene>
    <name evidence="1" type="ORF">PALI_a0448</name>
</gene>
<accession>A0ABR9DYE5</accession>
<sequence>MTLIVARKIGNKIIINSDTRLTYPKVDQYDPDPKRIQHHRPSEGTIKTINLTPDVNLSFAGNVSIAERVLSYFPGKIGERVEFNINNLIGHLHYLHIESNQETDFILSIGSPEESHSKIFSIKDGSVSDVNVAWIGSYDAFRIYQETFIKLSGQNKLNDHMSKDSSTLIFTAAMPTQDKELNEIYTRSHFAMRDVVWGEKIEDVGGFVISSVFNGYSFKYCGYFECYPIGFGRTKSLLKGVSTIPVGSNREGSFAVSVGSSVIYRLPIYFPHGNFGMIYSREQSALMEPMTFCDVSAKDFQEILRIKGIPDHLSIINFEDDSFTFGKNT</sequence>
<reference evidence="1 2" key="1">
    <citation type="submission" date="2015-06" db="EMBL/GenBank/DDBJ databases">
        <title>Genome sequence of Pseudoalteromonas aliena.</title>
        <authorList>
            <person name="Xie B.-B."/>
            <person name="Rong J.-C."/>
            <person name="Qin Q.-L."/>
            <person name="Zhang Y.-Z."/>
        </authorList>
    </citation>
    <scope>NUCLEOTIDE SEQUENCE [LARGE SCALE GENOMIC DNA]</scope>
    <source>
        <strain evidence="1 2">SW19</strain>
    </source>
</reference>
<dbReference type="EMBL" id="AQGU01000025">
    <property type="protein sequence ID" value="MBE0359218.1"/>
    <property type="molecule type" value="Genomic_DNA"/>
</dbReference>
<name>A0ABR9DYE5_9GAMM</name>
<evidence type="ECO:0000313" key="1">
    <source>
        <dbReference type="EMBL" id="MBE0359218.1"/>
    </source>
</evidence>
<proteinExistence type="predicted"/>
<protein>
    <submittedName>
        <fullName evidence="1">Uncharacterized protein</fullName>
    </submittedName>
</protein>